<dbReference type="InterPro" id="IPR017937">
    <property type="entry name" value="Thioredoxin_CS"/>
</dbReference>
<dbReference type="InterPro" id="IPR036249">
    <property type="entry name" value="Thioredoxin-like_sf"/>
</dbReference>
<dbReference type="PANTHER" id="PTHR42852">
    <property type="entry name" value="THIOL:DISULFIDE INTERCHANGE PROTEIN DSBE"/>
    <property type="match status" value="1"/>
</dbReference>
<dbReference type="AlphaFoldDB" id="A0A150Q322"/>
<feature type="transmembrane region" description="Helical" evidence="2">
    <location>
        <begin position="12"/>
        <end position="31"/>
    </location>
</feature>
<dbReference type="RefSeq" id="WP_061612657.1">
    <property type="nucleotide sequence ID" value="NZ_JEMA01001098.1"/>
</dbReference>
<organism evidence="4 5">
    <name type="scientific">Sorangium cellulosum</name>
    <name type="common">Polyangium cellulosum</name>
    <dbReference type="NCBI Taxonomy" id="56"/>
    <lineage>
        <taxon>Bacteria</taxon>
        <taxon>Pseudomonadati</taxon>
        <taxon>Myxococcota</taxon>
        <taxon>Polyangia</taxon>
        <taxon>Polyangiales</taxon>
        <taxon>Polyangiaceae</taxon>
        <taxon>Sorangium</taxon>
    </lineage>
</organism>
<keyword evidence="2" id="KW-1133">Transmembrane helix</keyword>
<dbReference type="GO" id="GO:0016209">
    <property type="term" value="F:antioxidant activity"/>
    <property type="evidence" value="ECO:0007669"/>
    <property type="project" value="InterPro"/>
</dbReference>
<evidence type="ECO:0000256" key="1">
    <source>
        <dbReference type="ARBA" id="ARBA00023284"/>
    </source>
</evidence>
<keyword evidence="2" id="KW-0472">Membrane</keyword>
<dbReference type="PROSITE" id="PS00194">
    <property type="entry name" value="THIOREDOXIN_1"/>
    <property type="match status" value="1"/>
</dbReference>
<feature type="domain" description="Thioredoxin" evidence="3">
    <location>
        <begin position="40"/>
        <end position="181"/>
    </location>
</feature>
<gene>
    <name evidence="4" type="ORF">BE15_37125</name>
</gene>
<dbReference type="InterPro" id="IPR000866">
    <property type="entry name" value="AhpC/TSA"/>
</dbReference>
<dbReference type="OrthoDB" id="9813820at2"/>
<reference evidence="4 5" key="1">
    <citation type="submission" date="2014-02" db="EMBL/GenBank/DDBJ databases">
        <title>The small core and large imbalanced accessory genome model reveals a collaborative survival strategy of Sorangium cellulosum strains in nature.</title>
        <authorList>
            <person name="Han K."/>
            <person name="Peng R."/>
            <person name="Blom J."/>
            <person name="Li Y.-Z."/>
        </authorList>
    </citation>
    <scope>NUCLEOTIDE SEQUENCE [LARGE SCALE GENOMIC DNA]</scope>
    <source>
        <strain evidence="4 5">So0008-312</strain>
    </source>
</reference>
<evidence type="ECO:0000313" key="4">
    <source>
        <dbReference type="EMBL" id="KYF62411.1"/>
    </source>
</evidence>
<dbReference type="CDD" id="cd02966">
    <property type="entry name" value="TlpA_like_family"/>
    <property type="match status" value="1"/>
</dbReference>
<evidence type="ECO:0000256" key="2">
    <source>
        <dbReference type="SAM" id="Phobius"/>
    </source>
</evidence>
<evidence type="ECO:0000313" key="5">
    <source>
        <dbReference type="Proteomes" id="UP000075260"/>
    </source>
</evidence>
<dbReference type="Proteomes" id="UP000075260">
    <property type="component" value="Unassembled WGS sequence"/>
</dbReference>
<dbReference type="Pfam" id="PF00578">
    <property type="entry name" value="AhpC-TSA"/>
    <property type="match status" value="1"/>
</dbReference>
<comment type="caution">
    <text evidence="4">The sequence shown here is derived from an EMBL/GenBank/DDBJ whole genome shotgun (WGS) entry which is preliminary data.</text>
</comment>
<dbReference type="GO" id="GO:0016491">
    <property type="term" value="F:oxidoreductase activity"/>
    <property type="evidence" value="ECO:0007669"/>
    <property type="project" value="InterPro"/>
</dbReference>
<dbReference type="InterPro" id="IPR050553">
    <property type="entry name" value="Thioredoxin_ResA/DsbE_sf"/>
</dbReference>
<keyword evidence="1" id="KW-0676">Redox-active center</keyword>
<keyword evidence="2" id="KW-0812">Transmembrane</keyword>
<dbReference type="PANTHER" id="PTHR42852:SF13">
    <property type="entry name" value="PROTEIN DIPZ"/>
    <property type="match status" value="1"/>
</dbReference>
<dbReference type="PROSITE" id="PS51352">
    <property type="entry name" value="THIOREDOXIN_2"/>
    <property type="match status" value="1"/>
</dbReference>
<dbReference type="EMBL" id="JEMA01001098">
    <property type="protein sequence ID" value="KYF62411.1"/>
    <property type="molecule type" value="Genomic_DNA"/>
</dbReference>
<evidence type="ECO:0000259" key="3">
    <source>
        <dbReference type="PROSITE" id="PS51352"/>
    </source>
</evidence>
<accession>A0A150Q322</accession>
<proteinExistence type="predicted"/>
<name>A0A150Q322_SORCE</name>
<sequence length="181" mass="19003">MAEPEFNSGKILYPALAALIALSALIGLAVLPRLSPGVGGMVGAMAPDVTLPVAANGEPGARMQLAELKGQPVILDFWATWCGPCAVQAPILDRIARRYEKKGLVVLGVNVDDPPHVASQYALKKGLSYPILIDDAKDASMRYGVDKLPSLVVIDRQGKVAAYLTGVVDEASLSEIIAATL</sequence>
<dbReference type="InterPro" id="IPR013766">
    <property type="entry name" value="Thioredoxin_domain"/>
</dbReference>
<dbReference type="Gene3D" id="3.40.30.10">
    <property type="entry name" value="Glutaredoxin"/>
    <property type="match status" value="1"/>
</dbReference>
<protein>
    <submittedName>
        <fullName evidence="4">Thioredoxin family protein</fullName>
    </submittedName>
</protein>
<dbReference type="SUPFAM" id="SSF52833">
    <property type="entry name" value="Thioredoxin-like"/>
    <property type="match status" value="1"/>
</dbReference>